<keyword evidence="1" id="KW-0472">Membrane</keyword>
<sequence>MVFIAVVTVAVCLIISHVFDFWPGAFTEKQRNELIVEEVILSVMLLCNGFLFVLLGRYTAKLVSASLA</sequence>
<keyword evidence="1" id="KW-1133">Transmembrane helix</keyword>
<protein>
    <submittedName>
        <fullName evidence="2">Uncharacterized protein</fullName>
    </submittedName>
</protein>
<evidence type="ECO:0000313" key="2">
    <source>
        <dbReference type="EnsemblMetazoa" id="tetur83g00030.1"/>
    </source>
</evidence>
<dbReference type="HOGENOM" id="CLU_2797236_0_0_1"/>
<organism evidence="2 3">
    <name type="scientific">Tetranychus urticae</name>
    <name type="common">Two-spotted spider mite</name>
    <dbReference type="NCBI Taxonomy" id="32264"/>
    <lineage>
        <taxon>Eukaryota</taxon>
        <taxon>Metazoa</taxon>
        <taxon>Ecdysozoa</taxon>
        <taxon>Arthropoda</taxon>
        <taxon>Chelicerata</taxon>
        <taxon>Arachnida</taxon>
        <taxon>Acari</taxon>
        <taxon>Acariformes</taxon>
        <taxon>Trombidiformes</taxon>
        <taxon>Prostigmata</taxon>
        <taxon>Eleutherengona</taxon>
        <taxon>Raphignathae</taxon>
        <taxon>Tetranychoidea</taxon>
        <taxon>Tetranychidae</taxon>
        <taxon>Tetranychus</taxon>
    </lineage>
</organism>
<evidence type="ECO:0000256" key="1">
    <source>
        <dbReference type="SAM" id="Phobius"/>
    </source>
</evidence>
<feature type="transmembrane region" description="Helical" evidence="1">
    <location>
        <begin position="34"/>
        <end position="55"/>
    </location>
</feature>
<keyword evidence="3" id="KW-1185">Reference proteome</keyword>
<reference evidence="2" key="2">
    <citation type="submission" date="2015-06" db="UniProtKB">
        <authorList>
            <consortium name="EnsemblMetazoa"/>
        </authorList>
    </citation>
    <scope>IDENTIFICATION</scope>
</reference>
<dbReference type="Proteomes" id="UP000015104">
    <property type="component" value="Unassembled WGS sequence"/>
</dbReference>
<dbReference type="AlphaFoldDB" id="T1L6I2"/>
<proteinExistence type="predicted"/>
<dbReference type="EMBL" id="CAEY01001914">
    <property type="status" value="NOT_ANNOTATED_CDS"/>
    <property type="molecule type" value="Genomic_DNA"/>
</dbReference>
<reference evidence="3" key="1">
    <citation type="submission" date="2011-08" db="EMBL/GenBank/DDBJ databases">
        <authorList>
            <person name="Rombauts S."/>
        </authorList>
    </citation>
    <scope>NUCLEOTIDE SEQUENCE</scope>
    <source>
        <strain evidence="3">London</strain>
    </source>
</reference>
<evidence type="ECO:0000313" key="3">
    <source>
        <dbReference type="Proteomes" id="UP000015104"/>
    </source>
</evidence>
<name>T1L6I2_TETUR</name>
<dbReference type="EnsemblMetazoa" id="tetur83g00030.1">
    <property type="protein sequence ID" value="tetur83g00030.1"/>
    <property type="gene ID" value="tetur83g00030"/>
</dbReference>
<accession>T1L6I2</accession>
<keyword evidence="1" id="KW-0812">Transmembrane</keyword>